<evidence type="ECO:0000313" key="6">
    <source>
        <dbReference type="EMBL" id="TWT86149.1"/>
    </source>
</evidence>
<dbReference type="EC" id="2.7.1.107" evidence="6"/>
<keyword evidence="3 6" id="KW-0418">Kinase</keyword>
<evidence type="ECO:0000256" key="1">
    <source>
        <dbReference type="ARBA" id="ARBA00022679"/>
    </source>
</evidence>
<gene>
    <name evidence="6" type="primary">dagK_2</name>
    <name evidence="6" type="ORF">Mal64_38890</name>
</gene>
<reference evidence="6 7" key="1">
    <citation type="submission" date="2019-02" db="EMBL/GenBank/DDBJ databases">
        <title>Deep-cultivation of Planctomycetes and their phenomic and genomic characterization uncovers novel biology.</title>
        <authorList>
            <person name="Wiegand S."/>
            <person name="Jogler M."/>
            <person name="Boedeker C."/>
            <person name="Pinto D."/>
            <person name="Vollmers J."/>
            <person name="Rivas-Marin E."/>
            <person name="Kohn T."/>
            <person name="Peeters S.H."/>
            <person name="Heuer A."/>
            <person name="Rast P."/>
            <person name="Oberbeckmann S."/>
            <person name="Bunk B."/>
            <person name="Jeske O."/>
            <person name="Meyerdierks A."/>
            <person name="Storesund J.E."/>
            <person name="Kallscheuer N."/>
            <person name="Luecker S."/>
            <person name="Lage O.M."/>
            <person name="Pohl T."/>
            <person name="Merkel B.J."/>
            <person name="Hornburger P."/>
            <person name="Mueller R.-W."/>
            <person name="Bruemmer F."/>
            <person name="Labrenz M."/>
            <person name="Spormann A.M."/>
            <person name="Op Den Camp H."/>
            <person name="Overmann J."/>
            <person name="Amann R."/>
            <person name="Jetten M.S.M."/>
            <person name="Mascher T."/>
            <person name="Medema M.H."/>
            <person name="Devos D.P."/>
            <person name="Kaster A.-K."/>
            <person name="Ovreas L."/>
            <person name="Rohde M."/>
            <person name="Galperin M.Y."/>
            <person name="Jogler C."/>
        </authorList>
    </citation>
    <scope>NUCLEOTIDE SEQUENCE [LARGE SCALE GENOMIC DNA]</scope>
    <source>
        <strain evidence="6 7">Mal64</strain>
    </source>
</reference>
<keyword evidence="7" id="KW-1185">Reference proteome</keyword>
<dbReference type="SUPFAM" id="SSF111331">
    <property type="entry name" value="NAD kinase/diacylglycerol kinase-like"/>
    <property type="match status" value="1"/>
</dbReference>
<keyword evidence="2" id="KW-0547">Nucleotide-binding</keyword>
<dbReference type="Gene3D" id="3.40.50.10330">
    <property type="entry name" value="Probable inorganic polyphosphate/atp-NAD kinase, domain 1"/>
    <property type="match status" value="1"/>
</dbReference>
<name>A0A5C5ZFC2_9BACT</name>
<dbReference type="PROSITE" id="PS50146">
    <property type="entry name" value="DAGK"/>
    <property type="match status" value="1"/>
</dbReference>
<dbReference type="GO" id="GO:0005886">
    <property type="term" value="C:plasma membrane"/>
    <property type="evidence" value="ECO:0007669"/>
    <property type="project" value="TreeGrafter"/>
</dbReference>
<evidence type="ECO:0000256" key="3">
    <source>
        <dbReference type="ARBA" id="ARBA00022777"/>
    </source>
</evidence>
<dbReference type="InterPro" id="IPR001206">
    <property type="entry name" value="Diacylglycerol_kinase_cat_dom"/>
</dbReference>
<dbReference type="EMBL" id="SJPQ01000006">
    <property type="protein sequence ID" value="TWT86149.1"/>
    <property type="molecule type" value="Genomic_DNA"/>
</dbReference>
<evidence type="ECO:0000259" key="5">
    <source>
        <dbReference type="PROSITE" id="PS50146"/>
    </source>
</evidence>
<dbReference type="InterPro" id="IPR045540">
    <property type="entry name" value="YegS/DAGK_C"/>
</dbReference>
<proteinExistence type="predicted"/>
<dbReference type="AlphaFoldDB" id="A0A5C5ZFC2"/>
<dbReference type="Pfam" id="PF19279">
    <property type="entry name" value="YegS_C"/>
    <property type="match status" value="1"/>
</dbReference>
<accession>A0A5C5ZFC2</accession>
<comment type="caution">
    <text evidence="6">The sequence shown here is derived from an EMBL/GenBank/DDBJ whole genome shotgun (WGS) entry which is preliminary data.</text>
</comment>
<dbReference type="Pfam" id="PF00781">
    <property type="entry name" value="DAGK_cat"/>
    <property type="match status" value="1"/>
</dbReference>
<dbReference type="InterPro" id="IPR016064">
    <property type="entry name" value="NAD/diacylglycerol_kinase_sf"/>
</dbReference>
<evidence type="ECO:0000256" key="4">
    <source>
        <dbReference type="ARBA" id="ARBA00022840"/>
    </source>
</evidence>
<dbReference type="PANTHER" id="PTHR12358:SF106">
    <property type="entry name" value="LIPID KINASE YEGS"/>
    <property type="match status" value="1"/>
</dbReference>
<keyword evidence="4" id="KW-0067">ATP-binding</keyword>
<evidence type="ECO:0000256" key="2">
    <source>
        <dbReference type="ARBA" id="ARBA00022741"/>
    </source>
</evidence>
<protein>
    <submittedName>
        <fullName evidence="6">Diacylglycerol kinase</fullName>
        <ecNumber evidence="6">2.7.1.107</ecNumber>
    </submittedName>
</protein>
<dbReference type="Gene3D" id="2.60.200.40">
    <property type="match status" value="1"/>
</dbReference>
<dbReference type="GO" id="GO:0005524">
    <property type="term" value="F:ATP binding"/>
    <property type="evidence" value="ECO:0007669"/>
    <property type="project" value="UniProtKB-KW"/>
</dbReference>
<dbReference type="InterPro" id="IPR017438">
    <property type="entry name" value="ATP-NAD_kinase_N"/>
</dbReference>
<sequence length="326" mass="34224">MLVNPMAGAARRRGLADVVASELAEHGYEVEKIGELAALHDAAMESHASGDLRCVLTVGGDGTFGAALNSTEPATPLAVLPRGTENLLAGYLGYGRSGDSVARLLKEGVAVRLDAGVANGRLFALLISAGFDAEVVRRVHAARRGHITRLAYAKPIFRALARYPYPKMRVTAVPPEGGPNGAAAEPQELARGSWLFASNLPRYASGLPITPHADGADGLADLCVLQRGQLMAGLWYLGNIVLGRHHRLESVETMRVAECLVEAEGAAPIPYQLDGDPGGFLPVRLAVVPGRMTMVVSRTIAERLGFALPDAALPEASGADRAAETS</sequence>
<feature type="domain" description="DAGKc" evidence="5">
    <location>
        <begin position="1"/>
        <end position="122"/>
    </location>
</feature>
<organism evidence="6 7">
    <name type="scientific">Pseudobythopirellula maris</name>
    <dbReference type="NCBI Taxonomy" id="2527991"/>
    <lineage>
        <taxon>Bacteria</taxon>
        <taxon>Pseudomonadati</taxon>
        <taxon>Planctomycetota</taxon>
        <taxon>Planctomycetia</taxon>
        <taxon>Pirellulales</taxon>
        <taxon>Lacipirellulaceae</taxon>
        <taxon>Pseudobythopirellula</taxon>
    </lineage>
</organism>
<evidence type="ECO:0000313" key="7">
    <source>
        <dbReference type="Proteomes" id="UP000315440"/>
    </source>
</evidence>
<dbReference type="PANTHER" id="PTHR12358">
    <property type="entry name" value="SPHINGOSINE KINASE"/>
    <property type="match status" value="1"/>
</dbReference>
<keyword evidence="1 6" id="KW-0808">Transferase</keyword>
<dbReference type="GO" id="GO:0004143">
    <property type="term" value="F:ATP-dependent diacylglycerol kinase activity"/>
    <property type="evidence" value="ECO:0007669"/>
    <property type="project" value="UniProtKB-EC"/>
</dbReference>
<dbReference type="InterPro" id="IPR050187">
    <property type="entry name" value="Lipid_Phosphate_FormReg"/>
</dbReference>
<dbReference type="Proteomes" id="UP000315440">
    <property type="component" value="Unassembled WGS sequence"/>
</dbReference>